<dbReference type="GO" id="GO:0005886">
    <property type="term" value="C:plasma membrane"/>
    <property type="evidence" value="ECO:0007669"/>
    <property type="project" value="UniProtKB-SubCell"/>
</dbReference>
<dbReference type="PANTHER" id="PTHR46884">
    <property type="entry name" value="COLLECTRIN"/>
    <property type="match status" value="1"/>
</dbReference>
<evidence type="ECO:0000256" key="8">
    <source>
        <dbReference type="ARBA" id="ARBA00023180"/>
    </source>
</evidence>
<evidence type="ECO:0000313" key="13">
    <source>
        <dbReference type="Proteomes" id="UP001460270"/>
    </source>
</evidence>
<evidence type="ECO:0000256" key="5">
    <source>
        <dbReference type="ARBA" id="ARBA00022729"/>
    </source>
</evidence>
<evidence type="ECO:0000256" key="7">
    <source>
        <dbReference type="ARBA" id="ARBA00023136"/>
    </source>
</evidence>
<evidence type="ECO:0000256" key="3">
    <source>
        <dbReference type="ARBA" id="ARBA00022553"/>
    </source>
</evidence>
<evidence type="ECO:0000259" key="11">
    <source>
        <dbReference type="PROSITE" id="PS52010"/>
    </source>
</evidence>
<keyword evidence="8" id="KW-0325">Glycoprotein</keyword>
<dbReference type="InterPro" id="IPR042944">
    <property type="entry name" value="Collectrin"/>
</dbReference>
<feature type="domain" description="Collectrin-like" evidence="11">
    <location>
        <begin position="1"/>
        <end position="175"/>
    </location>
</feature>
<dbReference type="InterPro" id="IPR031588">
    <property type="entry name" value="Collectrin_dom"/>
</dbReference>
<dbReference type="AlphaFoldDB" id="A0AAW0P2V5"/>
<keyword evidence="2" id="KW-1003">Cell membrane</keyword>
<dbReference type="PROSITE" id="PS52010">
    <property type="entry name" value="COLLECTRIN_LIKE"/>
    <property type="match status" value="1"/>
</dbReference>
<proteinExistence type="predicted"/>
<dbReference type="GO" id="GO:0070062">
    <property type="term" value="C:extracellular exosome"/>
    <property type="evidence" value="ECO:0007669"/>
    <property type="project" value="TreeGrafter"/>
</dbReference>
<keyword evidence="5" id="KW-0732">Signal</keyword>
<gene>
    <name evidence="12" type="ORF">WMY93_013151</name>
</gene>
<evidence type="ECO:0000313" key="12">
    <source>
        <dbReference type="EMBL" id="KAK7912940.1"/>
    </source>
</evidence>
<accession>A0AAW0P2V5</accession>
<keyword evidence="3" id="KW-0597">Phosphoprotein</keyword>
<keyword evidence="13" id="KW-1185">Reference proteome</keyword>
<keyword evidence="6 10" id="KW-1133">Transmembrane helix</keyword>
<reference evidence="13" key="1">
    <citation type="submission" date="2024-04" db="EMBL/GenBank/DDBJ databases">
        <title>Salinicola lusitanus LLJ914,a marine bacterium isolated from the Okinawa Trough.</title>
        <authorList>
            <person name="Li J."/>
        </authorList>
    </citation>
    <scope>NUCLEOTIDE SEQUENCE [LARGE SCALE GENOMIC DNA]</scope>
</reference>
<dbReference type="GO" id="GO:0051957">
    <property type="term" value="P:positive regulation of amino acid transport"/>
    <property type="evidence" value="ECO:0007669"/>
    <property type="project" value="TreeGrafter"/>
</dbReference>
<comment type="subcellular location">
    <subcellularLocation>
        <location evidence="1">Cell membrane</location>
        <topology evidence="1">Single-pass type I membrane protein</topology>
    </subcellularLocation>
</comment>
<name>A0AAW0P2V5_9GOBI</name>
<dbReference type="Proteomes" id="UP001460270">
    <property type="component" value="Unassembled WGS sequence"/>
</dbReference>
<keyword evidence="7 10" id="KW-0472">Membrane</keyword>
<evidence type="ECO:0000256" key="6">
    <source>
        <dbReference type="ARBA" id="ARBA00022989"/>
    </source>
</evidence>
<dbReference type="Pfam" id="PF16959">
    <property type="entry name" value="Collectrin"/>
    <property type="match status" value="1"/>
</dbReference>
<dbReference type="PANTHER" id="PTHR46884:SF1">
    <property type="entry name" value="COLLECTRIN"/>
    <property type="match status" value="1"/>
</dbReference>
<evidence type="ECO:0000256" key="10">
    <source>
        <dbReference type="SAM" id="Phobius"/>
    </source>
</evidence>
<evidence type="ECO:0000256" key="1">
    <source>
        <dbReference type="ARBA" id="ARBA00004251"/>
    </source>
</evidence>
<comment type="caution">
    <text evidence="12">The sequence shown here is derived from an EMBL/GenBank/DDBJ whole genome shotgun (WGS) entry which is preliminary data.</text>
</comment>
<evidence type="ECO:0000256" key="4">
    <source>
        <dbReference type="ARBA" id="ARBA00022692"/>
    </source>
</evidence>
<protein>
    <recommendedName>
        <fullName evidence="11">Collectrin-like domain-containing protein</fullName>
    </recommendedName>
</protein>
<feature type="transmembrane region" description="Helical" evidence="10">
    <location>
        <begin position="114"/>
        <end position="135"/>
    </location>
</feature>
<organism evidence="12 13">
    <name type="scientific">Mugilogobius chulae</name>
    <name type="common">yellowstripe goby</name>
    <dbReference type="NCBI Taxonomy" id="88201"/>
    <lineage>
        <taxon>Eukaryota</taxon>
        <taxon>Metazoa</taxon>
        <taxon>Chordata</taxon>
        <taxon>Craniata</taxon>
        <taxon>Vertebrata</taxon>
        <taxon>Euteleostomi</taxon>
        <taxon>Actinopterygii</taxon>
        <taxon>Neopterygii</taxon>
        <taxon>Teleostei</taxon>
        <taxon>Neoteleostei</taxon>
        <taxon>Acanthomorphata</taxon>
        <taxon>Gobiaria</taxon>
        <taxon>Gobiiformes</taxon>
        <taxon>Gobioidei</taxon>
        <taxon>Gobiidae</taxon>
        <taxon>Gobionellinae</taxon>
        <taxon>Mugilogobius</taxon>
    </lineage>
</organism>
<sequence length="175" mass="20127">MGDNAYTWNANEQFLFKANIAYALRQYYQLKKNTTITITSNDVEVYDETPRISFYILVKNPAQMNQFFPKEDVEEAIRMSRGRINDAFQLTDNTLEFVGVPPTLAPPFEQPVEVWLVAFGVVMGVVVLTGFYLVFSGIRERKKKPKEEVVENPYETNFDGHSNKAFDSENEQTGF</sequence>
<dbReference type="EMBL" id="JBBPFD010000009">
    <property type="protein sequence ID" value="KAK7912940.1"/>
    <property type="molecule type" value="Genomic_DNA"/>
</dbReference>
<keyword evidence="4 10" id="KW-0812">Transmembrane</keyword>
<evidence type="ECO:0000256" key="2">
    <source>
        <dbReference type="ARBA" id="ARBA00022475"/>
    </source>
</evidence>
<evidence type="ECO:0000256" key="9">
    <source>
        <dbReference type="SAM" id="MobiDB-lite"/>
    </source>
</evidence>
<feature type="region of interest" description="Disordered" evidence="9">
    <location>
        <begin position="149"/>
        <end position="175"/>
    </location>
</feature>